<reference evidence="1" key="1">
    <citation type="submission" date="2020-08" db="EMBL/GenBank/DDBJ databases">
        <title>Multicomponent nature underlies the extraordinary mechanical properties of spider dragline silk.</title>
        <authorList>
            <person name="Kono N."/>
            <person name="Nakamura H."/>
            <person name="Mori M."/>
            <person name="Yoshida Y."/>
            <person name="Ohtoshi R."/>
            <person name="Malay A.D."/>
            <person name="Moran D.A.P."/>
            <person name="Tomita M."/>
            <person name="Numata K."/>
            <person name="Arakawa K."/>
        </authorList>
    </citation>
    <scope>NUCLEOTIDE SEQUENCE</scope>
</reference>
<comment type="caution">
    <text evidence="1">The sequence shown here is derived from an EMBL/GenBank/DDBJ whole genome shotgun (WGS) entry which is preliminary data.</text>
</comment>
<gene>
    <name evidence="1" type="primary">AVEN_49102_1</name>
    <name evidence="1" type="ORF">NPIL_570431</name>
</gene>
<organism evidence="1 2">
    <name type="scientific">Nephila pilipes</name>
    <name type="common">Giant wood spider</name>
    <name type="synonym">Nephila maculata</name>
    <dbReference type="NCBI Taxonomy" id="299642"/>
    <lineage>
        <taxon>Eukaryota</taxon>
        <taxon>Metazoa</taxon>
        <taxon>Ecdysozoa</taxon>
        <taxon>Arthropoda</taxon>
        <taxon>Chelicerata</taxon>
        <taxon>Arachnida</taxon>
        <taxon>Araneae</taxon>
        <taxon>Araneomorphae</taxon>
        <taxon>Entelegynae</taxon>
        <taxon>Araneoidea</taxon>
        <taxon>Nephilidae</taxon>
        <taxon>Nephila</taxon>
    </lineage>
</organism>
<accession>A0A8X6I936</accession>
<evidence type="ECO:0008006" key="3">
    <source>
        <dbReference type="Google" id="ProtNLM"/>
    </source>
</evidence>
<proteinExistence type="predicted"/>
<name>A0A8X6I936_NEPPI</name>
<dbReference type="Proteomes" id="UP000887013">
    <property type="component" value="Unassembled WGS sequence"/>
</dbReference>
<protein>
    <recommendedName>
        <fullName evidence="3">Gustatory receptor</fullName>
    </recommendedName>
</protein>
<sequence>MDVVLLAQLVITFLMSIVIFFSLTCTGGRANLAHCFLKVKVFECIDTILNKTSFDVEILMTFKVLSQSISDVPTNFTAGDMFSINKSLILTTAGAMVTYGVLMFQL</sequence>
<dbReference type="AlphaFoldDB" id="A0A8X6I936"/>
<evidence type="ECO:0000313" key="1">
    <source>
        <dbReference type="EMBL" id="GFS35262.1"/>
    </source>
</evidence>
<evidence type="ECO:0000313" key="2">
    <source>
        <dbReference type="Proteomes" id="UP000887013"/>
    </source>
</evidence>
<keyword evidence="2" id="KW-1185">Reference proteome</keyword>
<dbReference type="EMBL" id="BMAW01042648">
    <property type="protein sequence ID" value="GFS35262.1"/>
    <property type="molecule type" value="Genomic_DNA"/>
</dbReference>
<dbReference type="OrthoDB" id="6478931at2759"/>